<accession>T0ZIB0</accession>
<dbReference type="GO" id="GO:0016757">
    <property type="term" value="F:glycosyltransferase activity"/>
    <property type="evidence" value="ECO:0007669"/>
    <property type="project" value="UniProtKB-KW"/>
</dbReference>
<sequence>QQYSVILIDHIKMVPFAQRILPKLQGNVRLRMHNDEAQYYASLSRRERGCLRASVLRLESVKYSRYQKKVLTSRMVRRVYYISREDQIRLSKANGPPGIVLPVVADVVKAADLGTPFSGRTIDFIYVGNLDIEENLKGIKSALQFLESNGVRVDVALICGRCTEAERQRVVLEELVAFSFCEVKFNIPRLELYDLYQKAKFFLNFATAMGGVKTKLIDALAQGLVVITNELGVRGSGLEEACIIASKTTIPLISSALVVEAEYEQLRAASTAALGRYAMHVRS</sequence>
<name>T0ZIB0_9ZZZZ</name>
<keyword evidence="1" id="KW-0328">Glycosyltransferase</keyword>
<proteinExistence type="predicted"/>
<dbReference type="SUPFAM" id="SSF53756">
    <property type="entry name" value="UDP-Glycosyltransferase/glycogen phosphorylase"/>
    <property type="match status" value="1"/>
</dbReference>
<dbReference type="Gene3D" id="3.40.50.2000">
    <property type="entry name" value="Glycogen Phosphorylase B"/>
    <property type="match status" value="1"/>
</dbReference>
<feature type="non-terminal residue" evidence="1">
    <location>
        <position position="283"/>
    </location>
</feature>
<evidence type="ECO:0000313" key="1">
    <source>
        <dbReference type="EMBL" id="EQD44177.1"/>
    </source>
</evidence>
<feature type="non-terminal residue" evidence="1">
    <location>
        <position position="1"/>
    </location>
</feature>
<organism evidence="1">
    <name type="scientific">mine drainage metagenome</name>
    <dbReference type="NCBI Taxonomy" id="410659"/>
    <lineage>
        <taxon>unclassified sequences</taxon>
        <taxon>metagenomes</taxon>
        <taxon>ecological metagenomes</taxon>
    </lineage>
</organism>
<dbReference type="AlphaFoldDB" id="T0ZIB0"/>
<protein>
    <submittedName>
        <fullName evidence="1">Mannosyltransferase</fullName>
    </submittedName>
</protein>
<reference evidence="1" key="1">
    <citation type="submission" date="2013-08" db="EMBL/GenBank/DDBJ databases">
        <authorList>
            <person name="Mendez C."/>
            <person name="Richter M."/>
            <person name="Ferrer M."/>
            <person name="Sanchez J."/>
        </authorList>
    </citation>
    <scope>NUCLEOTIDE SEQUENCE</scope>
</reference>
<dbReference type="EMBL" id="AUZX01011149">
    <property type="protein sequence ID" value="EQD44177.1"/>
    <property type="molecule type" value="Genomic_DNA"/>
</dbReference>
<comment type="caution">
    <text evidence="1">The sequence shown here is derived from an EMBL/GenBank/DDBJ whole genome shotgun (WGS) entry which is preliminary data.</text>
</comment>
<reference evidence="1" key="2">
    <citation type="journal article" date="2014" name="ISME J.">
        <title>Microbial stratification in low pH oxic and suboxic macroscopic growths along an acid mine drainage.</title>
        <authorList>
            <person name="Mendez-Garcia C."/>
            <person name="Mesa V."/>
            <person name="Sprenger R.R."/>
            <person name="Richter M."/>
            <person name="Diez M.S."/>
            <person name="Solano J."/>
            <person name="Bargiela R."/>
            <person name="Golyshina O.V."/>
            <person name="Manteca A."/>
            <person name="Ramos J.L."/>
            <person name="Gallego J.R."/>
            <person name="Llorente I."/>
            <person name="Martins Dos Santos V.A."/>
            <person name="Jensen O.N."/>
            <person name="Pelaez A.I."/>
            <person name="Sanchez J."/>
            <person name="Ferrer M."/>
        </authorList>
    </citation>
    <scope>NUCLEOTIDE SEQUENCE</scope>
</reference>
<gene>
    <name evidence="1" type="ORF">B1A_15193</name>
</gene>
<keyword evidence="1" id="KW-0808">Transferase</keyword>